<feature type="transmembrane region" description="Helical" evidence="1">
    <location>
        <begin position="264"/>
        <end position="284"/>
    </location>
</feature>
<proteinExistence type="predicted"/>
<evidence type="ECO:0000313" key="2">
    <source>
        <dbReference type="EMBL" id="GEM37083.1"/>
    </source>
</evidence>
<keyword evidence="1" id="KW-1133">Transmembrane helix</keyword>
<name>A0A511M8V8_9NOCA</name>
<keyword evidence="1" id="KW-0812">Transmembrane</keyword>
<feature type="transmembrane region" description="Helical" evidence="1">
    <location>
        <begin position="130"/>
        <end position="151"/>
    </location>
</feature>
<keyword evidence="1" id="KW-0472">Membrane</keyword>
<dbReference type="OrthoDB" id="3432135at2"/>
<feature type="transmembrane region" description="Helical" evidence="1">
    <location>
        <begin position="172"/>
        <end position="195"/>
    </location>
</feature>
<evidence type="ECO:0008006" key="4">
    <source>
        <dbReference type="Google" id="ProtNLM"/>
    </source>
</evidence>
<accession>A0A511M8V8</accession>
<feature type="transmembrane region" description="Helical" evidence="1">
    <location>
        <begin position="234"/>
        <end position="252"/>
    </location>
</feature>
<gene>
    <name evidence="2" type="ORF">NN4_16020</name>
</gene>
<keyword evidence="3" id="KW-1185">Reference proteome</keyword>
<feature type="transmembrane region" description="Helical" evidence="1">
    <location>
        <begin position="207"/>
        <end position="227"/>
    </location>
</feature>
<feature type="transmembrane region" description="Helical" evidence="1">
    <location>
        <begin position="105"/>
        <end position="124"/>
    </location>
</feature>
<sequence>MNPLGPHLADDQLVGRRDDATRLHLGACADCRARAESWQHLAAAARQVSAELEGTIRTPSFDRLLGDAVGMPWATAEVAARPDWRGSLLVAAALVRTQLQLLPRALVPLSVLGFVCCLLLAVFTKQSATAPTVFGLGVTLLFQLGTLAACLPRADPRLELFSTLPIPPAVVFACRLAVILIADTALALLASMLASEFGAAADFPTMVAGWLGPAMFASAVGIVCAVWRSAQVGAVAGGVMWLLGAAASSATGPVQRIGALLEPLWSTSLATLLIAALLLVVAVVGMSRPRYSAVAG</sequence>
<dbReference type="RefSeq" id="WP_147129287.1">
    <property type="nucleotide sequence ID" value="NZ_BJXA01000007.1"/>
</dbReference>
<dbReference type="AlphaFoldDB" id="A0A511M8V8"/>
<evidence type="ECO:0000256" key="1">
    <source>
        <dbReference type="SAM" id="Phobius"/>
    </source>
</evidence>
<comment type="caution">
    <text evidence="2">The sequence shown here is derived from an EMBL/GenBank/DDBJ whole genome shotgun (WGS) entry which is preliminary data.</text>
</comment>
<organism evidence="2 3">
    <name type="scientific">Nocardia ninae NBRC 108245</name>
    <dbReference type="NCBI Taxonomy" id="1210091"/>
    <lineage>
        <taxon>Bacteria</taxon>
        <taxon>Bacillati</taxon>
        <taxon>Actinomycetota</taxon>
        <taxon>Actinomycetes</taxon>
        <taxon>Mycobacteriales</taxon>
        <taxon>Nocardiaceae</taxon>
        <taxon>Nocardia</taxon>
    </lineage>
</organism>
<dbReference type="EMBL" id="BJXA01000007">
    <property type="protein sequence ID" value="GEM37083.1"/>
    <property type="molecule type" value="Genomic_DNA"/>
</dbReference>
<reference evidence="2 3" key="1">
    <citation type="submission" date="2019-07" db="EMBL/GenBank/DDBJ databases">
        <title>Whole genome shotgun sequence of Nocardia ninae NBRC 108245.</title>
        <authorList>
            <person name="Hosoyama A."/>
            <person name="Uohara A."/>
            <person name="Ohji S."/>
            <person name="Ichikawa N."/>
        </authorList>
    </citation>
    <scope>NUCLEOTIDE SEQUENCE [LARGE SCALE GENOMIC DNA]</scope>
    <source>
        <strain evidence="2 3">NBRC 108245</strain>
    </source>
</reference>
<dbReference type="Proteomes" id="UP000321424">
    <property type="component" value="Unassembled WGS sequence"/>
</dbReference>
<evidence type="ECO:0000313" key="3">
    <source>
        <dbReference type="Proteomes" id="UP000321424"/>
    </source>
</evidence>
<protein>
    <recommendedName>
        <fullName evidence="4">Zinc-finger domain-containing protein</fullName>
    </recommendedName>
</protein>